<proteinExistence type="predicted"/>
<evidence type="ECO:0000256" key="1">
    <source>
        <dbReference type="SAM" id="MobiDB-lite"/>
    </source>
</evidence>
<comment type="caution">
    <text evidence="2">The sequence shown here is derived from an EMBL/GenBank/DDBJ whole genome shotgun (WGS) entry which is preliminary data.</text>
</comment>
<dbReference type="EMBL" id="BKCP01000002">
    <property type="protein sequence ID" value="GER25252.1"/>
    <property type="molecule type" value="Genomic_DNA"/>
</dbReference>
<evidence type="ECO:0000313" key="2">
    <source>
        <dbReference type="EMBL" id="GER25252.1"/>
    </source>
</evidence>
<feature type="region of interest" description="Disordered" evidence="1">
    <location>
        <begin position="1"/>
        <end position="43"/>
    </location>
</feature>
<keyword evidence="2" id="KW-0371">Homeobox</keyword>
<protein>
    <submittedName>
        <fullName evidence="2">Homeodomain-like superfamily protein</fullName>
    </submittedName>
</protein>
<accession>A0A5A7NXS7</accession>
<name>A0A5A7NXS7_STRAF</name>
<organism evidence="2 3">
    <name type="scientific">Striga asiatica</name>
    <name type="common">Asiatic witchweed</name>
    <name type="synonym">Buchnera asiatica</name>
    <dbReference type="NCBI Taxonomy" id="4170"/>
    <lineage>
        <taxon>Eukaryota</taxon>
        <taxon>Viridiplantae</taxon>
        <taxon>Streptophyta</taxon>
        <taxon>Embryophyta</taxon>
        <taxon>Tracheophyta</taxon>
        <taxon>Spermatophyta</taxon>
        <taxon>Magnoliopsida</taxon>
        <taxon>eudicotyledons</taxon>
        <taxon>Gunneridae</taxon>
        <taxon>Pentapetalae</taxon>
        <taxon>asterids</taxon>
        <taxon>lamiids</taxon>
        <taxon>Lamiales</taxon>
        <taxon>Orobanchaceae</taxon>
        <taxon>Buchnereae</taxon>
        <taxon>Striga</taxon>
    </lineage>
</organism>
<feature type="compositionally biased region" description="Basic and acidic residues" evidence="1">
    <location>
        <begin position="15"/>
        <end position="35"/>
    </location>
</feature>
<sequence>MNSIVVTEQGLAADARTDGRRKGLGEAEHRGRDGPDAPGEPSNRFDLSLASESNFGSISVFGPWSHLMYRGFVTSSTVARRGGPKWSLGRNVTHAEDAVASLTEI</sequence>
<dbReference type="AlphaFoldDB" id="A0A5A7NXS7"/>
<gene>
    <name evidence="2" type="ORF">STAS_00824</name>
</gene>
<keyword evidence="2" id="KW-0238">DNA-binding</keyword>
<reference evidence="3" key="1">
    <citation type="journal article" date="2019" name="Curr. Biol.">
        <title>Genome Sequence of Striga asiatica Provides Insight into the Evolution of Plant Parasitism.</title>
        <authorList>
            <person name="Yoshida S."/>
            <person name="Kim S."/>
            <person name="Wafula E.K."/>
            <person name="Tanskanen J."/>
            <person name="Kim Y.M."/>
            <person name="Honaas L."/>
            <person name="Yang Z."/>
            <person name="Spallek T."/>
            <person name="Conn C.E."/>
            <person name="Ichihashi Y."/>
            <person name="Cheong K."/>
            <person name="Cui S."/>
            <person name="Der J.P."/>
            <person name="Gundlach H."/>
            <person name="Jiao Y."/>
            <person name="Hori C."/>
            <person name="Ishida J.K."/>
            <person name="Kasahara H."/>
            <person name="Kiba T."/>
            <person name="Kim M.S."/>
            <person name="Koo N."/>
            <person name="Laohavisit A."/>
            <person name="Lee Y.H."/>
            <person name="Lumba S."/>
            <person name="McCourt P."/>
            <person name="Mortimer J.C."/>
            <person name="Mutuku J.M."/>
            <person name="Nomura T."/>
            <person name="Sasaki-Sekimoto Y."/>
            <person name="Seto Y."/>
            <person name="Wang Y."/>
            <person name="Wakatake T."/>
            <person name="Sakakibara H."/>
            <person name="Demura T."/>
            <person name="Yamaguchi S."/>
            <person name="Yoneyama K."/>
            <person name="Manabe R.I."/>
            <person name="Nelson D.C."/>
            <person name="Schulman A.H."/>
            <person name="Timko M.P."/>
            <person name="dePamphilis C.W."/>
            <person name="Choi D."/>
            <person name="Shirasu K."/>
        </authorList>
    </citation>
    <scope>NUCLEOTIDE SEQUENCE [LARGE SCALE GENOMIC DNA]</scope>
    <source>
        <strain evidence="3">cv. UVA1</strain>
    </source>
</reference>
<dbReference type="Proteomes" id="UP000325081">
    <property type="component" value="Unassembled WGS sequence"/>
</dbReference>
<dbReference type="GO" id="GO:0003677">
    <property type="term" value="F:DNA binding"/>
    <property type="evidence" value="ECO:0007669"/>
    <property type="project" value="UniProtKB-KW"/>
</dbReference>
<keyword evidence="3" id="KW-1185">Reference proteome</keyword>
<evidence type="ECO:0000313" key="3">
    <source>
        <dbReference type="Proteomes" id="UP000325081"/>
    </source>
</evidence>